<reference evidence="3 4" key="1">
    <citation type="submission" date="2018-07" db="EMBL/GenBank/DDBJ databases">
        <title>Genomic Encyclopedia of Type Strains, Phase IV (KMG-IV): sequencing the most valuable type-strain genomes for metagenomic binning, comparative biology and taxonomic classification.</title>
        <authorList>
            <person name="Goeker M."/>
        </authorList>
    </citation>
    <scope>NUCLEOTIDE SEQUENCE [LARGE SCALE GENOMIC DNA]</scope>
    <source>
        <strain evidence="3 4">DSM 16500</strain>
    </source>
</reference>
<dbReference type="Proteomes" id="UP000254720">
    <property type="component" value="Unassembled WGS sequence"/>
</dbReference>
<dbReference type="InterPro" id="IPR018035">
    <property type="entry name" value="Flagellar_FliH/T3SS_HrpE"/>
</dbReference>
<gene>
    <name evidence="3" type="ORF">C8D86_13113</name>
</gene>
<protein>
    <submittedName>
        <fullName evidence="3">Flagellar biosynthesis/type III secretory pathway protein FliH</fullName>
    </submittedName>
</protein>
<comment type="caution">
    <text evidence="3">The sequence shown here is derived from an EMBL/GenBank/DDBJ whole genome shotgun (WGS) entry which is preliminary data.</text>
</comment>
<keyword evidence="3" id="KW-0282">Flagellum</keyword>
<keyword evidence="4" id="KW-1185">Reference proteome</keyword>
<accession>A0A370G3U8</accession>
<dbReference type="RefSeq" id="WP_114835318.1">
    <property type="nucleotide sequence ID" value="NZ_LR699116.1"/>
</dbReference>
<sequence length="197" mass="23134">MNKIIMEDIFIENENEWIFPKIELSIQPNDKKPQEKNKIIDNENQNEHIEKMIIENQAKKLEIEMIKAEYEKKIAIVDNMLKQLERPLSVIDDDLIEIINQIIKKTVKNLIYKEIKSDPKLLIKIINTLSESIQEKGGLITIYLSQSDYNRLFDEAHNLNLRVDSSLVDGDLIIKSNKGEIHSLLNERIDRVIRCKR</sequence>
<evidence type="ECO:0000313" key="4">
    <source>
        <dbReference type="Proteomes" id="UP000254720"/>
    </source>
</evidence>
<organism evidence="3 4">
    <name type="scientific">Aquicella lusitana</name>
    <dbReference type="NCBI Taxonomy" id="254246"/>
    <lineage>
        <taxon>Bacteria</taxon>
        <taxon>Pseudomonadati</taxon>
        <taxon>Pseudomonadota</taxon>
        <taxon>Gammaproteobacteria</taxon>
        <taxon>Legionellales</taxon>
        <taxon>Coxiellaceae</taxon>
        <taxon>Aquicella</taxon>
    </lineage>
</organism>
<keyword evidence="3" id="KW-0966">Cell projection</keyword>
<name>A0A370G3U8_9COXI</name>
<evidence type="ECO:0000313" key="3">
    <source>
        <dbReference type="EMBL" id="RDI38531.1"/>
    </source>
</evidence>
<feature type="domain" description="Flagellar assembly protein FliH/Type III secretion system HrpE" evidence="2">
    <location>
        <begin position="77"/>
        <end position="192"/>
    </location>
</feature>
<keyword evidence="3" id="KW-0969">Cilium</keyword>
<dbReference type="Pfam" id="PF02108">
    <property type="entry name" value="FliH"/>
    <property type="match status" value="1"/>
</dbReference>
<keyword evidence="1" id="KW-0175">Coiled coil</keyword>
<evidence type="ECO:0000256" key="1">
    <source>
        <dbReference type="SAM" id="Coils"/>
    </source>
</evidence>
<feature type="coiled-coil region" evidence="1">
    <location>
        <begin position="44"/>
        <end position="71"/>
    </location>
</feature>
<proteinExistence type="predicted"/>
<evidence type="ECO:0000259" key="2">
    <source>
        <dbReference type="Pfam" id="PF02108"/>
    </source>
</evidence>
<dbReference type="AlphaFoldDB" id="A0A370G3U8"/>
<dbReference type="EMBL" id="QQAX01000031">
    <property type="protein sequence ID" value="RDI38531.1"/>
    <property type="molecule type" value="Genomic_DNA"/>
</dbReference>